<protein>
    <recommendedName>
        <fullName evidence="3 13">Ribosomal RNA-processing protein 8</fullName>
        <ecNumber evidence="13">2.1.1.-</ecNumber>
    </recommendedName>
</protein>
<keyword evidence="4" id="KW-0678">Repressor</keyword>
<evidence type="ECO:0000256" key="6">
    <source>
        <dbReference type="ARBA" id="ARBA00022603"/>
    </source>
</evidence>
<proteinExistence type="inferred from homology"/>
<comment type="function">
    <text evidence="13">Probable methyltransferase required to silence rDNA.</text>
</comment>
<feature type="compositionally biased region" description="Polar residues" evidence="15">
    <location>
        <begin position="137"/>
        <end position="152"/>
    </location>
</feature>
<dbReference type="SUPFAM" id="SSF53335">
    <property type="entry name" value="S-adenosyl-L-methionine-dependent methyltransferases"/>
    <property type="match status" value="1"/>
</dbReference>
<reference evidence="16" key="1">
    <citation type="submission" date="2020-08" db="EMBL/GenBank/DDBJ databases">
        <title>Genome sequencing and assembly of the red palm weevil Rhynchophorus ferrugineus.</title>
        <authorList>
            <person name="Dias G.B."/>
            <person name="Bergman C.M."/>
            <person name="Manee M."/>
        </authorList>
    </citation>
    <scope>NUCLEOTIDE SEQUENCE</scope>
    <source>
        <strain evidence="16">AA-2017</strain>
        <tissue evidence="16">Whole larva</tissue>
    </source>
</reference>
<evidence type="ECO:0000256" key="9">
    <source>
        <dbReference type="ARBA" id="ARBA00022853"/>
    </source>
</evidence>
<dbReference type="Gene3D" id="1.10.10.2150">
    <property type="entry name" value="Ribosomal RNA-processing protein 8, N-terminal domain"/>
    <property type="match status" value="1"/>
</dbReference>
<dbReference type="GO" id="GO:0000183">
    <property type="term" value="P:rDNA heterochromatin formation"/>
    <property type="evidence" value="ECO:0007669"/>
    <property type="project" value="TreeGrafter"/>
</dbReference>
<evidence type="ECO:0000256" key="7">
    <source>
        <dbReference type="ARBA" id="ARBA00022679"/>
    </source>
</evidence>
<dbReference type="GO" id="GO:0046015">
    <property type="term" value="P:regulation of transcription by glucose"/>
    <property type="evidence" value="ECO:0007669"/>
    <property type="project" value="TreeGrafter"/>
</dbReference>
<feature type="coiled-coil region" evidence="14">
    <location>
        <begin position="53"/>
        <end position="80"/>
    </location>
</feature>
<comment type="caution">
    <text evidence="16">The sequence shown here is derived from an EMBL/GenBank/DDBJ whole genome shotgun (WGS) entry which is preliminary data.</text>
</comment>
<dbReference type="FunFam" id="1.10.10.2150:FF:000001">
    <property type="entry name" value="Ribosomal RNA-processing protein 8"/>
    <property type="match status" value="1"/>
</dbReference>
<accession>A0A834MHK6</accession>
<keyword evidence="12 13" id="KW-0539">Nucleus</keyword>
<feature type="region of interest" description="Disordered" evidence="15">
    <location>
        <begin position="101"/>
        <end position="167"/>
    </location>
</feature>
<dbReference type="AlphaFoldDB" id="A0A834MHK6"/>
<keyword evidence="17" id="KW-1185">Reference proteome</keyword>
<evidence type="ECO:0000256" key="15">
    <source>
        <dbReference type="SAM" id="MobiDB-lite"/>
    </source>
</evidence>
<keyword evidence="11" id="KW-0804">Transcription</keyword>
<dbReference type="GO" id="GO:0008168">
    <property type="term" value="F:methyltransferase activity"/>
    <property type="evidence" value="ECO:0007669"/>
    <property type="project" value="UniProtKB-KW"/>
</dbReference>
<evidence type="ECO:0000313" key="17">
    <source>
        <dbReference type="Proteomes" id="UP000625711"/>
    </source>
</evidence>
<dbReference type="GO" id="GO:0005730">
    <property type="term" value="C:nucleolus"/>
    <property type="evidence" value="ECO:0007669"/>
    <property type="project" value="UniProtKB-SubCell"/>
</dbReference>
<evidence type="ECO:0000256" key="13">
    <source>
        <dbReference type="RuleBase" id="RU365074"/>
    </source>
</evidence>
<evidence type="ECO:0000256" key="3">
    <source>
        <dbReference type="ARBA" id="ARBA00020203"/>
    </source>
</evidence>
<dbReference type="EMBL" id="JAACXV010000086">
    <property type="protein sequence ID" value="KAF7283873.1"/>
    <property type="molecule type" value="Genomic_DNA"/>
</dbReference>
<comment type="subcellular location">
    <subcellularLocation>
        <location evidence="1 13">Nucleus</location>
        <location evidence="1 13">Nucleolus</location>
    </subcellularLocation>
</comment>
<dbReference type="GO" id="GO:0033553">
    <property type="term" value="C:rDNA heterochromatin"/>
    <property type="evidence" value="ECO:0007669"/>
    <property type="project" value="TreeGrafter"/>
</dbReference>
<dbReference type="InterPro" id="IPR042036">
    <property type="entry name" value="RRP8_N"/>
</dbReference>
<keyword evidence="10" id="KW-0805">Transcription regulation</keyword>
<evidence type="ECO:0000256" key="5">
    <source>
        <dbReference type="ARBA" id="ARBA00022552"/>
    </source>
</evidence>
<evidence type="ECO:0000256" key="11">
    <source>
        <dbReference type="ARBA" id="ARBA00023163"/>
    </source>
</evidence>
<feature type="compositionally biased region" description="Basic and acidic residues" evidence="15">
    <location>
        <begin position="106"/>
        <end position="135"/>
    </location>
</feature>
<dbReference type="EC" id="2.1.1.-" evidence="13"/>
<dbReference type="PANTHER" id="PTHR12787:SF0">
    <property type="entry name" value="RIBOSOMAL RNA-PROCESSING PROTEIN 8"/>
    <property type="match status" value="1"/>
</dbReference>
<evidence type="ECO:0000256" key="14">
    <source>
        <dbReference type="SAM" id="Coils"/>
    </source>
</evidence>
<name>A0A834MHK6_RHYFE</name>
<organism evidence="16 17">
    <name type="scientific">Rhynchophorus ferrugineus</name>
    <name type="common">Red palm weevil</name>
    <name type="synonym">Curculio ferrugineus</name>
    <dbReference type="NCBI Taxonomy" id="354439"/>
    <lineage>
        <taxon>Eukaryota</taxon>
        <taxon>Metazoa</taxon>
        <taxon>Ecdysozoa</taxon>
        <taxon>Arthropoda</taxon>
        <taxon>Hexapoda</taxon>
        <taxon>Insecta</taxon>
        <taxon>Pterygota</taxon>
        <taxon>Neoptera</taxon>
        <taxon>Endopterygota</taxon>
        <taxon>Coleoptera</taxon>
        <taxon>Polyphaga</taxon>
        <taxon>Cucujiformia</taxon>
        <taxon>Curculionidae</taxon>
        <taxon>Dryophthorinae</taxon>
        <taxon>Rhynchophorus</taxon>
    </lineage>
</organism>
<evidence type="ECO:0000256" key="1">
    <source>
        <dbReference type="ARBA" id="ARBA00004604"/>
    </source>
</evidence>
<dbReference type="GO" id="GO:0032259">
    <property type="term" value="P:methylation"/>
    <property type="evidence" value="ECO:0007669"/>
    <property type="project" value="UniProtKB-KW"/>
</dbReference>
<keyword evidence="14" id="KW-0175">Coiled coil</keyword>
<evidence type="ECO:0000256" key="4">
    <source>
        <dbReference type="ARBA" id="ARBA00022491"/>
    </source>
</evidence>
<sequence>MAVFKAPTNWESNDTAEELCNFFKLDIKQKFRKKKKDHNKFKYEQKSDSKLHLNENSKVIKKVKKKLNALKKRKDEEYKQNLIKETPEKLKNSLKIRNNLTKKKQLKLESPRNIEKEVSKSENIPKRNKSKDKIKQSKNIVDSNLQPNNYNSQKKKKRVTQGEPKTKSITDNELGIIEIRDFRKQKKKLEKLKMLVKQKSNISTHEEIKEKPALTLRQKMLNKLKAARFRFLNEQIYTTTSREAERIFKTDPESFKAYHEGYKQQVKQWPLNPLDVIVKSVKKMPDTHIVADFGCGEARLAKEVNQTVHSFDFVSVNDSVTACDMAHVPLSDFSVDIAVFCLSLMGTNLRDYLLEANRVLKNGGILKIAEVESRFEDVNTFIKGCEQYGFQKLWMDLSHNLFYFIDFKKVSNVKGKKKLPQVALLPCLYKKR</sequence>
<dbReference type="GO" id="GO:0042149">
    <property type="term" value="P:cellular response to glucose starvation"/>
    <property type="evidence" value="ECO:0007669"/>
    <property type="project" value="TreeGrafter"/>
</dbReference>
<dbReference type="OrthoDB" id="10258825at2759"/>
<keyword evidence="7 13" id="KW-0808">Transferase</keyword>
<dbReference type="FunFam" id="3.40.50.150:FF:000068">
    <property type="entry name" value="Ribosomal RNA-processing protein 8"/>
    <property type="match status" value="1"/>
</dbReference>
<dbReference type="GO" id="GO:0006364">
    <property type="term" value="P:rRNA processing"/>
    <property type="evidence" value="ECO:0007669"/>
    <property type="project" value="UniProtKB-UniRule"/>
</dbReference>
<dbReference type="InterPro" id="IPR007823">
    <property type="entry name" value="RRP8"/>
</dbReference>
<gene>
    <name evidence="16" type="ORF">GWI33_022905</name>
</gene>
<keyword evidence="8 13" id="KW-0949">S-adenosyl-L-methionine</keyword>
<evidence type="ECO:0000256" key="8">
    <source>
        <dbReference type="ARBA" id="ARBA00022691"/>
    </source>
</evidence>
<dbReference type="InterPro" id="IPR029063">
    <property type="entry name" value="SAM-dependent_MTases_sf"/>
</dbReference>
<evidence type="ECO:0000256" key="2">
    <source>
        <dbReference type="ARBA" id="ARBA00006301"/>
    </source>
</evidence>
<dbReference type="Proteomes" id="UP000625711">
    <property type="component" value="Unassembled WGS sequence"/>
</dbReference>
<keyword evidence="6 13" id="KW-0489">Methyltransferase</keyword>
<dbReference type="GO" id="GO:0005677">
    <property type="term" value="C:chromatin silencing complex"/>
    <property type="evidence" value="ECO:0007669"/>
    <property type="project" value="TreeGrafter"/>
</dbReference>
<evidence type="ECO:0000256" key="10">
    <source>
        <dbReference type="ARBA" id="ARBA00023015"/>
    </source>
</evidence>
<comment type="similarity">
    <text evidence="2 13">Belongs to the methyltransferase superfamily. RRP8 family.</text>
</comment>
<dbReference type="Gene3D" id="3.40.50.150">
    <property type="entry name" value="Vaccinia Virus protein VP39"/>
    <property type="match status" value="1"/>
</dbReference>
<keyword evidence="9" id="KW-0156">Chromatin regulator</keyword>
<evidence type="ECO:0000313" key="16">
    <source>
        <dbReference type="EMBL" id="KAF7283873.1"/>
    </source>
</evidence>
<keyword evidence="5 13" id="KW-0698">rRNA processing</keyword>
<dbReference type="Pfam" id="PF05148">
    <property type="entry name" value="Methyltransf_8"/>
    <property type="match status" value="1"/>
</dbReference>
<dbReference type="PANTHER" id="PTHR12787">
    <property type="entry name" value="RIBOSOMAL RNA-PROCESSING PROTEIN 8"/>
    <property type="match status" value="1"/>
</dbReference>
<evidence type="ECO:0000256" key="12">
    <source>
        <dbReference type="ARBA" id="ARBA00023242"/>
    </source>
</evidence>